<sequence length="220" mass="22584">MRTESTDTLLPSAARDPQPRHEAPAAARPARRQGGLLRASLGFAAISLLGFGLAYAAATASLGGLLFPGQAAGSLIQRDGRIVGSAWVGQPFAGDTYFHSRPSSASHDPMAMAGSNQARSNPDAQRRIAGATAAVAAREGVPPEAVPDDLVTQSGSGVDPHISPAAAEIQVARVARARGLAPERVRAAVAAHTEAAQFGVLGAPRVHVLKLNLALDTMRP</sequence>
<keyword evidence="3 11" id="KW-0633">Potassium transport</keyword>
<dbReference type="HAMAP" id="MF_00276">
    <property type="entry name" value="KdpC"/>
    <property type="match status" value="1"/>
</dbReference>
<dbReference type="PANTHER" id="PTHR30042:SF2">
    <property type="entry name" value="POTASSIUM-TRANSPORTING ATPASE KDPC SUBUNIT"/>
    <property type="match status" value="1"/>
</dbReference>
<evidence type="ECO:0000313" key="13">
    <source>
        <dbReference type="EMBL" id="SBT24190.1"/>
    </source>
</evidence>
<evidence type="ECO:0000256" key="11">
    <source>
        <dbReference type="HAMAP-Rule" id="MF_00276"/>
    </source>
</evidence>
<keyword evidence="4 11" id="KW-0812">Transmembrane</keyword>
<evidence type="ECO:0000256" key="6">
    <source>
        <dbReference type="ARBA" id="ARBA00022840"/>
    </source>
</evidence>
<comment type="subcellular location">
    <subcellularLocation>
        <location evidence="11">Cell membrane</location>
        <topology evidence="11">Single-pass membrane protein</topology>
    </subcellularLocation>
</comment>
<comment type="similarity">
    <text evidence="11">Belongs to the KdpC family.</text>
</comment>
<dbReference type="GO" id="GO:0005524">
    <property type="term" value="F:ATP binding"/>
    <property type="evidence" value="ECO:0007669"/>
    <property type="project" value="UniProtKB-UniRule"/>
</dbReference>
<dbReference type="NCBIfam" id="NF001454">
    <property type="entry name" value="PRK00315.1"/>
    <property type="match status" value="1"/>
</dbReference>
<evidence type="ECO:0000256" key="1">
    <source>
        <dbReference type="ARBA" id="ARBA00022448"/>
    </source>
</evidence>
<keyword evidence="8 11" id="KW-1133">Transmembrane helix</keyword>
<keyword evidence="2 11" id="KW-1003">Cell membrane</keyword>
<feature type="region of interest" description="Disordered" evidence="12">
    <location>
        <begin position="1"/>
        <end position="31"/>
    </location>
</feature>
<dbReference type="NCBIfam" id="TIGR00681">
    <property type="entry name" value="kdpC"/>
    <property type="match status" value="1"/>
</dbReference>
<gene>
    <name evidence="11" type="primary">kdpC</name>
    <name evidence="13" type="ORF">ODI_02278</name>
    <name evidence="14" type="ORF">ODI_R3377</name>
</gene>
<dbReference type="OrthoDB" id="9788285at2"/>
<evidence type="ECO:0000256" key="8">
    <source>
        <dbReference type="ARBA" id="ARBA00022989"/>
    </source>
</evidence>
<reference evidence="13 15" key="1">
    <citation type="submission" date="2016-06" db="EMBL/GenBank/DDBJ databases">
        <authorList>
            <person name="Kjaerup R.B."/>
            <person name="Dalgaard T.S."/>
            <person name="Juul-Madsen H.R."/>
        </authorList>
    </citation>
    <scope>NUCLEOTIDE SEQUENCE [LARGE SCALE GENOMIC DNA]</scope>
    <source>
        <strain evidence="13">Orrdi1</strain>
    </source>
</reference>
<dbReference type="InterPro" id="IPR003820">
    <property type="entry name" value="KdpC"/>
</dbReference>
<dbReference type="RefSeq" id="WP_082985159.1">
    <property type="nucleotide sequence ID" value="NZ_LT907988.1"/>
</dbReference>
<dbReference type="AlphaFoldDB" id="A0A1C3JY70"/>
<evidence type="ECO:0000256" key="9">
    <source>
        <dbReference type="ARBA" id="ARBA00023065"/>
    </source>
</evidence>
<dbReference type="Pfam" id="PF02669">
    <property type="entry name" value="KdpC"/>
    <property type="match status" value="1"/>
</dbReference>
<keyword evidence="9 11" id="KW-0406">Ion transport</keyword>
<dbReference type="GO" id="GO:0005886">
    <property type="term" value="C:plasma membrane"/>
    <property type="evidence" value="ECO:0007669"/>
    <property type="project" value="UniProtKB-SubCell"/>
</dbReference>
<evidence type="ECO:0000256" key="5">
    <source>
        <dbReference type="ARBA" id="ARBA00022741"/>
    </source>
</evidence>
<evidence type="ECO:0000256" key="3">
    <source>
        <dbReference type="ARBA" id="ARBA00022538"/>
    </source>
</evidence>
<dbReference type="Proteomes" id="UP000078558">
    <property type="component" value="Chromosome I"/>
</dbReference>
<dbReference type="EMBL" id="LT907988">
    <property type="protein sequence ID" value="SOE51348.1"/>
    <property type="molecule type" value="Genomic_DNA"/>
</dbReference>
<dbReference type="GO" id="GO:0016787">
    <property type="term" value="F:hydrolase activity"/>
    <property type="evidence" value="ECO:0007669"/>
    <property type="project" value="UniProtKB-KW"/>
</dbReference>
<keyword evidence="7 11" id="KW-0630">Potassium</keyword>
<evidence type="ECO:0000256" key="12">
    <source>
        <dbReference type="SAM" id="MobiDB-lite"/>
    </source>
</evidence>
<dbReference type="PANTHER" id="PTHR30042">
    <property type="entry name" value="POTASSIUM-TRANSPORTING ATPASE C CHAIN"/>
    <property type="match status" value="1"/>
</dbReference>
<evidence type="ECO:0000256" key="2">
    <source>
        <dbReference type="ARBA" id="ARBA00022475"/>
    </source>
</evidence>
<evidence type="ECO:0000256" key="10">
    <source>
        <dbReference type="ARBA" id="ARBA00023136"/>
    </source>
</evidence>
<comment type="function">
    <text evidence="11">Part of the high-affinity ATP-driven potassium transport (or Kdp) system, which catalyzes the hydrolysis of ATP coupled with the electrogenic transport of potassium into the cytoplasm. This subunit acts as a catalytic chaperone that increases the ATP-binding affinity of the ATP-hydrolyzing subunit KdpB by the formation of a transient KdpB/KdpC/ATP ternary complex.</text>
</comment>
<keyword evidence="6 11" id="KW-0067">ATP-binding</keyword>
<keyword evidence="5 11" id="KW-0547">Nucleotide-binding</keyword>
<feature type="transmembrane region" description="Helical" evidence="11">
    <location>
        <begin position="41"/>
        <end position="67"/>
    </location>
</feature>
<name>A0A1C3JY70_9BURK</name>
<reference evidence="14 15" key="2">
    <citation type="submission" date="2017-08" db="EMBL/GenBank/DDBJ databases">
        <authorList>
            <person name="de Groot N.N."/>
        </authorList>
    </citation>
    <scope>NUCLEOTIDE SEQUENCE [LARGE SCALE GENOMIC DNA]</scope>
    <source>
        <strain evidence="14">Orrdi1</strain>
    </source>
</reference>
<dbReference type="GO" id="GO:0008556">
    <property type="term" value="F:P-type potassium transmembrane transporter activity"/>
    <property type="evidence" value="ECO:0007669"/>
    <property type="project" value="InterPro"/>
</dbReference>
<comment type="subunit">
    <text evidence="11">The system is composed of three essential subunits: KdpA, KdpB and KdpC.</text>
</comment>
<evidence type="ECO:0000313" key="15">
    <source>
        <dbReference type="Proteomes" id="UP000078558"/>
    </source>
</evidence>
<proteinExistence type="inferred from homology"/>
<evidence type="ECO:0000256" key="7">
    <source>
        <dbReference type="ARBA" id="ARBA00022958"/>
    </source>
</evidence>
<dbReference type="EMBL" id="FLRC01000006">
    <property type="protein sequence ID" value="SBT24190.1"/>
    <property type="molecule type" value="Genomic_DNA"/>
</dbReference>
<evidence type="ECO:0000256" key="4">
    <source>
        <dbReference type="ARBA" id="ARBA00022692"/>
    </source>
</evidence>
<keyword evidence="10 11" id="KW-0472">Membrane</keyword>
<evidence type="ECO:0000313" key="14">
    <source>
        <dbReference type="EMBL" id="SOE51348.1"/>
    </source>
</evidence>
<keyword evidence="15" id="KW-1185">Reference proteome</keyword>
<feature type="region of interest" description="Disordered" evidence="12">
    <location>
        <begin position="101"/>
        <end position="121"/>
    </location>
</feature>
<dbReference type="STRING" id="1851544.ODI_02278"/>
<keyword evidence="13" id="KW-0378">Hydrolase</keyword>
<keyword evidence="1 11" id="KW-0813">Transport</keyword>
<accession>A0A1C3JY70</accession>
<dbReference type="PIRSF" id="PIRSF001296">
    <property type="entry name" value="K_ATPase_KdpC"/>
    <property type="match status" value="1"/>
</dbReference>
<dbReference type="KEGG" id="odi:ODI_R3377"/>
<protein>
    <recommendedName>
        <fullName evidence="11">Potassium-transporting ATPase KdpC subunit</fullName>
    </recommendedName>
    <alternativeName>
        <fullName evidence="11">ATP phosphohydrolase [potassium-transporting] C chain</fullName>
    </alternativeName>
    <alternativeName>
        <fullName evidence="11">Potassium-binding and translocating subunit C</fullName>
    </alternativeName>
    <alternativeName>
        <fullName evidence="11">Potassium-translocating ATPase C chain</fullName>
    </alternativeName>
</protein>
<organism evidence="13 15">
    <name type="scientific">Orrella dioscoreae</name>
    <dbReference type="NCBI Taxonomy" id="1851544"/>
    <lineage>
        <taxon>Bacteria</taxon>
        <taxon>Pseudomonadati</taxon>
        <taxon>Pseudomonadota</taxon>
        <taxon>Betaproteobacteria</taxon>
        <taxon>Burkholderiales</taxon>
        <taxon>Alcaligenaceae</taxon>
        <taxon>Orrella</taxon>
    </lineage>
</organism>